<organism evidence="2 3">
    <name type="scientific">Flavobacterium sediminilitoris</name>
    <dbReference type="NCBI Taxonomy" id="2024526"/>
    <lineage>
        <taxon>Bacteria</taxon>
        <taxon>Pseudomonadati</taxon>
        <taxon>Bacteroidota</taxon>
        <taxon>Flavobacteriia</taxon>
        <taxon>Flavobacteriales</taxon>
        <taxon>Flavobacteriaceae</taxon>
        <taxon>Flavobacterium</taxon>
    </lineage>
</organism>
<gene>
    <name evidence="2" type="ORF">LXD69_11670</name>
</gene>
<dbReference type="Proteomes" id="UP000830454">
    <property type="component" value="Chromosome"/>
</dbReference>
<reference evidence="2" key="2">
    <citation type="submission" date="2022-04" db="EMBL/GenBank/DDBJ databases">
        <title>Complete Genome Sequence of Flavobacterium sediminilitoris YSM-43, Isolated from a Tidal Sediment.</title>
        <authorList>
            <person name="Lee P.A."/>
        </authorList>
    </citation>
    <scope>NUCLEOTIDE SEQUENCE</scope>
    <source>
        <strain evidence="2">YSM-43</strain>
    </source>
</reference>
<proteinExistence type="predicted"/>
<dbReference type="EMBL" id="CP090145">
    <property type="protein sequence ID" value="UOX32699.1"/>
    <property type="molecule type" value="Genomic_DNA"/>
</dbReference>
<dbReference type="Pfam" id="PF21837">
    <property type="entry name" value="DUF6896"/>
    <property type="match status" value="1"/>
</dbReference>
<evidence type="ECO:0000259" key="1">
    <source>
        <dbReference type="Pfam" id="PF21837"/>
    </source>
</evidence>
<dbReference type="InterPro" id="IPR054191">
    <property type="entry name" value="DUF6896"/>
</dbReference>
<dbReference type="RefSeq" id="WP_246915554.1">
    <property type="nucleotide sequence ID" value="NZ_CP090145.1"/>
</dbReference>
<evidence type="ECO:0000313" key="2">
    <source>
        <dbReference type="EMBL" id="UOX32699.1"/>
    </source>
</evidence>
<protein>
    <recommendedName>
        <fullName evidence="1">DUF6896 domain-containing protein</fullName>
    </recommendedName>
</protein>
<feature type="domain" description="DUF6896" evidence="1">
    <location>
        <begin position="23"/>
        <end position="152"/>
    </location>
</feature>
<accession>A0ABY4HIQ4</accession>
<evidence type="ECO:0000313" key="3">
    <source>
        <dbReference type="Proteomes" id="UP000830454"/>
    </source>
</evidence>
<keyword evidence="3" id="KW-1185">Reference proteome</keyword>
<sequence length="154" mass="18353">MIKKWIHNLLKKEESNDINLDIFQEAIIDYRQEGKELMFKLGVKFGLNIEIKEEYEKLISRGNKSIPRRGELSKRWNYSFHGGECGFYNKKHQKQVEVVLTNPPEFGHIDTWFLLSYMQSVDKYKSEVAEIDWQKLKLIVEKLYLNGKIKKVIE</sequence>
<reference evidence="2" key="1">
    <citation type="submission" date="2021-12" db="EMBL/GenBank/DDBJ databases">
        <authorList>
            <person name="Cha I.-T."/>
            <person name="Lee K.-E."/>
            <person name="Park S.-J."/>
        </authorList>
    </citation>
    <scope>NUCLEOTIDE SEQUENCE</scope>
    <source>
        <strain evidence="2">YSM-43</strain>
    </source>
</reference>
<name>A0ABY4HIQ4_9FLAO</name>